<dbReference type="Pfam" id="PF22741">
    <property type="entry name" value="PTP-NADK"/>
    <property type="match status" value="1"/>
</dbReference>
<dbReference type="InterPro" id="IPR029021">
    <property type="entry name" value="Prot-tyrosine_phosphatase-like"/>
</dbReference>
<feature type="domain" description="DSP-PTPase phosphatase fused to NAD+ Kinase" evidence="2">
    <location>
        <begin position="43"/>
        <end position="142"/>
    </location>
</feature>
<organism evidence="3 4">
    <name type="scientific">Ancylomarina salipaludis</name>
    <dbReference type="NCBI Taxonomy" id="2501299"/>
    <lineage>
        <taxon>Bacteria</taxon>
        <taxon>Pseudomonadati</taxon>
        <taxon>Bacteroidota</taxon>
        <taxon>Bacteroidia</taxon>
        <taxon>Marinilabiliales</taxon>
        <taxon>Marinifilaceae</taxon>
        <taxon>Ancylomarina</taxon>
    </lineage>
</organism>
<dbReference type="EMBL" id="SAXA01000003">
    <property type="protein sequence ID" value="RXQ96289.1"/>
    <property type="molecule type" value="Genomic_DNA"/>
</dbReference>
<evidence type="ECO:0000256" key="1">
    <source>
        <dbReference type="SAM" id="SignalP"/>
    </source>
</evidence>
<dbReference type="Proteomes" id="UP000289703">
    <property type="component" value="Unassembled WGS sequence"/>
</dbReference>
<comment type="caution">
    <text evidence="3">The sequence shown here is derived from an EMBL/GenBank/DDBJ whole genome shotgun (WGS) entry which is preliminary data.</text>
</comment>
<gene>
    <name evidence="3" type="ORF">EO244_05510</name>
</gene>
<dbReference type="SUPFAM" id="SSF52799">
    <property type="entry name" value="(Phosphotyrosine protein) phosphatases II"/>
    <property type="match status" value="1"/>
</dbReference>
<evidence type="ECO:0000313" key="4">
    <source>
        <dbReference type="Proteomes" id="UP000289703"/>
    </source>
</evidence>
<reference evidence="3 4" key="1">
    <citation type="submission" date="2019-01" db="EMBL/GenBank/DDBJ databases">
        <title>Ancylomarina salipaludis sp. nov., isolated from a salt marsh.</title>
        <authorList>
            <person name="Yoon J.-H."/>
        </authorList>
    </citation>
    <scope>NUCLEOTIDE SEQUENCE [LARGE SCALE GENOMIC DNA]</scope>
    <source>
        <strain evidence="3 4">SHSM-M15</strain>
    </source>
</reference>
<evidence type="ECO:0000259" key="2">
    <source>
        <dbReference type="Pfam" id="PF22741"/>
    </source>
</evidence>
<evidence type="ECO:0000313" key="3">
    <source>
        <dbReference type="EMBL" id="RXQ96289.1"/>
    </source>
</evidence>
<keyword evidence="1" id="KW-0732">Signal</keyword>
<dbReference type="RefSeq" id="WP_129253649.1">
    <property type="nucleotide sequence ID" value="NZ_SAXA01000003.1"/>
</dbReference>
<accession>A0A4Q1JNJ3</accession>
<dbReference type="InterPro" id="IPR055214">
    <property type="entry name" value="PTP-NADK"/>
</dbReference>
<sequence>MKTPIIALMLSLILAFSSQAKNKTVKADSVEIIKDFNSAFKYQNYYISAQPSLEALRWYKSQGVRKIVNLRTEKENQDFATYAYNEENMASELGLDYHNLPIGGNKDYTPENLEAFAKLLEGKEKLLIHCRSAGRVTNVLMAYLIQYKGYSANEAARVGRKLKFALPFEKMLGKEISLEIND</sequence>
<dbReference type="OrthoDB" id="270335at2"/>
<protein>
    <recommendedName>
        <fullName evidence="2">DSP-PTPase phosphatase fused to NAD+ Kinase domain-containing protein</fullName>
    </recommendedName>
</protein>
<feature type="chain" id="PRO_5021024640" description="DSP-PTPase phosphatase fused to NAD+ Kinase domain-containing protein" evidence="1">
    <location>
        <begin position="21"/>
        <end position="182"/>
    </location>
</feature>
<feature type="signal peptide" evidence="1">
    <location>
        <begin position="1"/>
        <end position="20"/>
    </location>
</feature>
<dbReference type="AlphaFoldDB" id="A0A4Q1JNJ3"/>
<dbReference type="Gene3D" id="3.90.190.10">
    <property type="entry name" value="Protein tyrosine phosphatase superfamily"/>
    <property type="match status" value="1"/>
</dbReference>
<proteinExistence type="predicted"/>
<keyword evidence="4" id="KW-1185">Reference proteome</keyword>
<name>A0A4Q1JNJ3_9BACT</name>